<dbReference type="InterPro" id="IPR044822">
    <property type="entry name" value="Myb_DNA-bind_4"/>
</dbReference>
<dbReference type="SMART" id="SM01141">
    <property type="entry name" value="DRY_EERY"/>
    <property type="match status" value="1"/>
</dbReference>
<dbReference type="EMBL" id="CAJVCH010085006">
    <property type="protein sequence ID" value="CAG7721991.1"/>
    <property type="molecule type" value="Genomic_DNA"/>
</dbReference>
<dbReference type="InterPro" id="IPR000061">
    <property type="entry name" value="Surp"/>
</dbReference>
<dbReference type="GO" id="GO:0000395">
    <property type="term" value="P:mRNA 5'-splice site recognition"/>
    <property type="evidence" value="ECO:0007669"/>
    <property type="project" value="TreeGrafter"/>
</dbReference>
<feature type="compositionally biased region" description="Basic residues" evidence="6">
    <location>
        <begin position="726"/>
        <end position="748"/>
    </location>
</feature>
<dbReference type="PANTHER" id="PTHR13161">
    <property type="entry name" value="SPLICING FACTOR SUPPRESSOR OF WHITE APRICOT"/>
    <property type="match status" value="1"/>
</dbReference>
<dbReference type="InterPro" id="IPR019147">
    <property type="entry name" value="SWAP_N_domain"/>
</dbReference>
<dbReference type="GO" id="GO:0003723">
    <property type="term" value="F:RNA binding"/>
    <property type="evidence" value="ECO:0007669"/>
    <property type="project" value="UniProtKB-KW"/>
</dbReference>
<feature type="compositionally biased region" description="Basic and acidic residues" evidence="6">
    <location>
        <begin position="1061"/>
        <end position="1073"/>
    </location>
</feature>
<dbReference type="InterPro" id="IPR040397">
    <property type="entry name" value="SWAP"/>
</dbReference>
<feature type="compositionally biased region" description="Basic residues" evidence="6">
    <location>
        <begin position="696"/>
        <end position="709"/>
    </location>
</feature>
<gene>
    <name evidence="8" type="ORF">AFUS01_LOCUS11170</name>
</gene>
<feature type="region of interest" description="Disordered" evidence="6">
    <location>
        <begin position="281"/>
        <end position="310"/>
    </location>
</feature>
<feature type="compositionally biased region" description="Low complexity" evidence="6">
    <location>
        <begin position="601"/>
        <end position="626"/>
    </location>
</feature>
<evidence type="ECO:0000256" key="6">
    <source>
        <dbReference type="SAM" id="MobiDB-lite"/>
    </source>
</evidence>
<name>A0A8J2JL12_9HEXA</name>
<dbReference type="SMART" id="SM00648">
    <property type="entry name" value="SWAP"/>
    <property type="match status" value="2"/>
</dbReference>
<evidence type="ECO:0000313" key="8">
    <source>
        <dbReference type="EMBL" id="CAG7721991.1"/>
    </source>
</evidence>
<evidence type="ECO:0000256" key="4">
    <source>
        <dbReference type="ARBA" id="ARBA00023187"/>
    </source>
</evidence>
<keyword evidence="5" id="KW-0175">Coiled coil</keyword>
<keyword evidence="3" id="KW-0694">RNA-binding</keyword>
<keyword evidence="2" id="KW-0677">Repeat</keyword>
<dbReference type="PANTHER" id="PTHR13161:SF15">
    <property type="entry name" value="SPLICING FACTOR, SUPPRESSOR OF WHITE-APRICOT HOMOLOG"/>
    <property type="match status" value="1"/>
</dbReference>
<feature type="region of interest" description="Disordered" evidence="6">
    <location>
        <begin position="936"/>
        <end position="968"/>
    </location>
</feature>
<evidence type="ECO:0000256" key="2">
    <source>
        <dbReference type="ARBA" id="ARBA00022737"/>
    </source>
</evidence>
<feature type="compositionally biased region" description="Basic and acidic residues" evidence="6">
    <location>
        <begin position="664"/>
        <end position="695"/>
    </location>
</feature>
<feature type="compositionally biased region" description="Low complexity" evidence="6">
    <location>
        <begin position="710"/>
        <end position="725"/>
    </location>
</feature>
<proteinExistence type="predicted"/>
<evidence type="ECO:0000256" key="1">
    <source>
        <dbReference type="ARBA" id="ARBA00022664"/>
    </source>
</evidence>
<dbReference type="Pfam" id="PF13837">
    <property type="entry name" value="Myb_DNA-bind_4"/>
    <property type="match status" value="1"/>
</dbReference>
<comment type="caution">
    <text evidence="8">The sequence shown here is derived from an EMBL/GenBank/DDBJ whole genome shotgun (WGS) entry which is preliminary data.</text>
</comment>
<keyword evidence="1" id="KW-0507">mRNA processing</keyword>
<keyword evidence="9" id="KW-1185">Reference proteome</keyword>
<organism evidence="8 9">
    <name type="scientific">Allacma fusca</name>
    <dbReference type="NCBI Taxonomy" id="39272"/>
    <lineage>
        <taxon>Eukaryota</taxon>
        <taxon>Metazoa</taxon>
        <taxon>Ecdysozoa</taxon>
        <taxon>Arthropoda</taxon>
        <taxon>Hexapoda</taxon>
        <taxon>Collembola</taxon>
        <taxon>Symphypleona</taxon>
        <taxon>Sminthuridae</taxon>
        <taxon>Allacma</taxon>
    </lineage>
</organism>
<dbReference type="AlphaFoldDB" id="A0A8J2JL12"/>
<evidence type="ECO:0000259" key="7">
    <source>
        <dbReference type="PROSITE" id="PS50128"/>
    </source>
</evidence>
<accession>A0A8J2JL12</accession>
<feature type="region of interest" description="Disordered" evidence="6">
    <location>
        <begin position="600"/>
        <end position="751"/>
    </location>
</feature>
<feature type="coiled-coil region" evidence="5">
    <location>
        <begin position="1013"/>
        <end position="1040"/>
    </location>
</feature>
<protein>
    <recommendedName>
        <fullName evidence="7">SURP motif domain-containing protein</fullName>
    </recommendedName>
</protein>
<dbReference type="Pfam" id="PF09750">
    <property type="entry name" value="DRY_EERY"/>
    <property type="match status" value="1"/>
</dbReference>
<feature type="domain" description="SURP motif" evidence="7">
    <location>
        <begin position="398"/>
        <end position="438"/>
    </location>
</feature>
<reference evidence="8" key="1">
    <citation type="submission" date="2021-06" db="EMBL/GenBank/DDBJ databases">
        <authorList>
            <person name="Hodson N. C."/>
            <person name="Mongue J. A."/>
            <person name="Jaron S. K."/>
        </authorList>
    </citation>
    <scope>NUCLEOTIDE SEQUENCE</scope>
</reference>
<dbReference type="Pfam" id="PF01805">
    <property type="entry name" value="Surp"/>
    <property type="match status" value="2"/>
</dbReference>
<dbReference type="Proteomes" id="UP000708208">
    <property type="component" value="Unassembled WGS sequence"/>
</dbReference>
<feature type="compositionally biased region" description="Polar residues" evidence="6">
    <location>
        <begin position="936"/>
        <end position="949"/>
    </location>
</feature>
<keyword evidence="4" id="KW-0508">mRNA splicing</keyword>
<feature type="non-terminal residue" evidence="8">
    <location>
        <position position="1153"/>
    </location>
</feature>
<evidence type="ECO:0000256" key="3">
    <source>
        <dbReference type="ARBA" id="ARBA00022884"/>
    </source>
</evidence>
<feature type="region of interest" description="Disordered" evidence="6">
    <location>
        <begin position="1054"/>
        <end position="1073"/>
    </location>
</feature>
<feature type="domain" description="SURP motif" evidence="7">
    <location>
        <begin position="225"/>
        <end position="267"/>
    </location>
</feature>
<evidence type="ECO:0000313" key="9">
    <source>
        <dbReference type="Proteomes" id="UP000708208"/>
    </source>
</evidence>
<dbReference type="PROSITE" id="PS50128">
    <property type="entry name" value="SURP"/>
    <property type="match status" value="2"/>
</dbReference>
<sequence>YGKFGVSAVSVIGGDTREVSGIVESGTVFERYFKMSWPDEAQEIQSPSTSTTEEELFVFGYSCKVFRDDEKAEWVDDGKHLIPWMGDADSGLFIDRYDVRGALMDLKPYEAPPGGTNYLEGLTREELAVEKLCDEERYRDFDEDTEYEENAYQDQEAIDRDLGIQVESTRPLKEFGSVGYVYNDSPASIGPEPKKLEDELPYTRPAELMIPPDILLPATMKSHAIIEKTAKFISSQGTQMEIILKTKQSKNPLFDFLSHNDPLNPYYKFLVDAIKNNLYKPPDEIPYPDDSPNGKGTDGNSSDDDEDGYLHPSLMKTPSDITRFIIPSGSFKPSINCAYSMLVSKIKEFSAEQNSVNNNAVVETDATPPCPPPAPPVYNYTDYPTQVHSMPSPQEQLIIDKMANYVVKNGPDFEVMARTKGDPRFAFLDSYHEHNWYYVSCKERCMIEAQAVVASKGFVRYKEDDNGTSQKIFPAETAAPSEKVKSSVFQPSTLNKVNTDESRKIGSVGVGTRVKIKDPSPAKLKPEKEKLIKLPLSLPNFASVLKQASLEDDGENIAGKDKSEGSGLTQMLKKEDNIQKLKEERRKKAALFLQRLKKLEPVQSQSSVAPSSEVVSDVESIPSPSSMTRVSERLEETPKTPQNVDITEDVRTRSDSKQQVTDILMERIKSSSDSMKTKDNDKIKDRHRSDEDHRSQNRRRSRSHHRRSRSSSLSDSNPSSSSSYSPKRKKSKRKHSKKRHKKRDRSRIRGPTWTDEEVHKLFHVWSIPTIFNGFLNEKRKREVFSQVSTELRKLNVNRSWEECRAKIKNLKGEYKKSRDANSPQTFKYYSLMEKILNTVPGHEKSVSVVTSVPCSSQTLETGQSVQIEFEIMPTSEIDFQRMKSELPIEISPGGSINSIIIPRSNFITSDLESIHVQDIHQEESGQLLVITTSEAPMSGTEQAATSKSSHPGHHDSDSEVGPTKRYPYRESYTNAGKRHQKVNTGDVNYKRRKLHQLSEKMAETVDRVLTRTTNALIQEMKASEERFMEWEEKKRAEEQQREEKLLKSFVDAMRNKSAPTEAERLATAEEKESQERQRILSMIQSSEDPCAVTFDLLATRLTTVLTDQQRETEQNLLQWEAKMQKQEMKHTENLFNMILTAVKSHKGEDDDCM</sequence>
<evidence type="ECO:0000256" key="5">
    <source>
        <dbReference type="SAM" id="Coils"/>
    </source>
</evidence>
<dbReference type="OrthoDB" id="5836667at2759"/>